<dbReference type="PROSITE" id="PS51468">
    <property type="entry name" value="VIT"/>
    <property type="match status" value="1"/>
</dbReference>
<evidence type="ECO:0000259" key="1">
    <source>
        <dbReference type="PROSITE" id="PS50234"/>
    </source>
</evidence>
<dbReference type="Pfam" id="PF13768">
    <property type="entry name" value="VWA_3"/>
    <property type="match status" value="1"/>
</dbReference>
<evidence type="ECO:0000313" key="3">
    <source>
        <dbReference type="Proteomes" id="UP000695026"/>
    </source>
</evidence>
<dbReference type="Gene3D" id="3.40.50.410">
    <property type="entry name" value="von Willebrand factor, type A domain"/>
    <property type="match status" value="1"/>
</dbReference>
<reference evidence="4" key="1">
    <citation type="submission" date="2025-08" db="UniProtKB">
        <authorList>
            <consortium name="RefSeq"/>
        </authorList>
    </citation>
    <scope>IDENTIFICATION</scope>
    <source>
        <tissue evidence="4">Liver</tissue>
    </source>
</reference>
<protein>
    <submittedName>
        <fullName evidence="4">von Willebrand factor A domain-containing protein 5A</fullName>
    </submittedName>
</protein>
<dbReference type="PANTHER" id="PTHR45737:SF6">
    <property type="entry name" value="VON WILLEBRAND FACTOR A DOMAIN-CONTAINING PROTEIN 5A"/>
    <property type="match status" value="1"/>
</dbReference>
<dbReference type="AlphaFoldDB" id="A0A9F5JBD1"/>
<dbReference type="SMART" id="SM00609">
    <property type="entry name" value="VIT"/>
    <property type="match status" value="1"/>
</dbReference>
<dbReference type="Pfam" id="PF08487">
    <property type="entry name" value="VIT"/>
    <property type="match status" value="1"/>
</dbReference>
<dbReference type="InterPro" id="IPR013694">
    <property type="entry name" value="VIT"/>
</dbReference>
<dbReference type="OrthoDB" id="1729737at2759"/>
<dbReference type="OMA" id="YSSMPCP"/>
<accession>A0A9F5JBD1</accession>
<dbReference type="KEGG" id="pbi:103057547"/>
<proteinExistence type="predicted"/>
<dbReference type="GeneID" id="103057547"/>
<evidence type="ECO:0000313" key="4">
    <source>
        <dbReference type="RefSeq" id="XP_025031574.1"/>
    </source>
</evidence>
<dbReference type="PANTHER" id="PTHR45737">
    <property type="entry name" value="VON WILLEBRAND FACTOR A DOMAIN-CONTAINING PROTEIN 5A"/>
    <property type="match status" value="1"/>
</dbReference>
<dbReference type="InterPro" id="IPR036465">
    <property type="entry name" value="vWFA_dom_sf"/>
</dbReference>
<gene>
    <name evidence="4" type="primary">LOC103057547</name>
</gene>
<dbReference type="PROSITE" id="PS50234">
    <property type="entry name" value="VWFA"/>
    <property type="match status" value="1"/>
</dbReference>
<dbReference type="RefSeq" id="XP_025031574.1">
    <property type="nucleotide sequence ID" value="XM_025175806.1"/>
</dbReference>
<feature type="domain" description="VWFA" evidence="1">
    <location>
        <begin position="278"/>
        <end position="456"/>
    </location>
</feature>
<sequence>MDESPVDTITEKVPLQNIAVDVLIRGFLSDVTCQLHYKNQETVPLEVEFVFPVHAEAAVYAFEGLMDGQKIESQLMKREEARTLYDTGLIMGSNVALLEKEPKSKDIFRCMLGNLPPNGEATLKLCYVQAFSPEPDGAIRFGLPVVLKPRYVPQEEGSITQNVPQVPKEQLPYTLSLNVTLDSPYRISHVESNCTLTPLQYTTEDHTIALISLVGEHHFDRDVELLIYYEEEVHKPSALLEPGKPGADPGSLMGDPVLLLTMYPTVPSLKSALNAAGEFVFLVDCSGSMFSSFDQDSPSCIEKAKETLIFLLKSLPLGSYFNIYAFGSDYYSFYSQSVRYTQKTMLESLKRVKEVTNMGGTEILQPLKAIYSQPCQEGYICQLFVFTDGAVSNTMEVIKEVQSHINTHRCFSFGIGEGVSTLLIKGIAEAGCGHAEFIKCSEKMQTKALRSMKRALQPKLNDICLQWDLPSGFEAVLVRPAPQVIFAGECYLIYAQISGQQQASELEGSVVLQYKSECQIFRERMAFSLQLQENDRLPIHRLAAQALLQDLEGATSMKNQNLALETSLSSGVWCDQTAYVLINTDLGKPLQSSVYFRRIPVLGPVNLCNRLRMNIDKVCERDCKLFLLEEEPSKYEKIKTRFVELSKTFSSAVSAFFATSTSGWRNDLTPGDFVNAQSTTFDQFDQPDSESLLLKVVSLQNADGSWILDACLLSLLGLNEAETLAKKPLQVAPAAWATVLVILWLHVHATEERDIWELLEAKALGWLHENAGPKLAQCIQIGNTFLGCDINPAVFKL</sequence>
<dbReference type="Proteomes" id="UP000695026">
    <property type="component" value="Unplaced"/>
</dbReference>
<name>A0A9F5JBD1_PYTBI</name>
<dbReference type="SUPFAM" id="SSF53300">
    <property type="entry name" value="vWA-like"/>
    <property type="match status" value="1"/>
</dbReference>
<keyword evidence="3" id="KW-1185">Reference proteome</keyword>
<organism evidence="3 4">
    <name type="scientific">Python bivittatus</name>
    <name type="common">Burmese python</name>
    <name type="synonym">Python molurus bivittatus</name>
    <dbReference type="NCBI Taxonomy" id="176946"/>
    <lineage>
        <taxon>Eukaryota</taxon>
        <taxon>Metazoa</taxon>
        <taxon>Chordata</taxon>
        <taxon>Craniata</taxon>
        <taxon>Vertebrata</taxon>
        <taxon>Euteleostomi</taxon>
        <taxon>Lepidosauria</taxon>
        <taxon>Squamata</taxon>
        <taxon>Bifurcata</taxon>
        <taxon>Unidentata</taxon>
        <taxon>Episquamata</taxon>
        <taxon>Toxicofera</taxon>
        <taxon>Serpentes</taxon>
        <taxon>Henophidia</taxon>
        <taxon>Pythonidae</taxon>
        <taxon>Python</taxon>
    </lineage>
</organism>
<dbReference type="InterPro" id="IPR002035">
    <property type="entry name" value="VWF_A"/>
</dbReference>
<feature type="domain" description="VIT" evidence="2">
    <location>
        <begin position="1"/>
        <end position="129"/>
    </location>
</feature>
<evidence type="ECO:0000259" key="2">
    <source>
        <dbReference type="PROSITE" id="PS51468"/>
    </source>
</evidence>